<dbReference type="Pfam" id="PF05552">
    <property type="entry name" value="MS_channel_1st_1"/>
    <property type="match status" value="2"/>
</dbReference>
<gene>
    <name evidence="3" type="ORF">HUG10_06200</name>
</gene>
<organism evidence="3 4">
    <name type="scientific">Halorarum halophilum</name>
    <dbReference type="NCBI Taxonomy" id="2743090"/>
    <lineage>
        <taxon>Archaea</taxon>
        <taxon>Methanobacteriati</taxon>
        <taxon>Methanobacteriota</taxon>
        <taxon>Stenosarchaea group</taxon>
        <taxon>Halobacteria</taxon>
        <taxon>Halobacteriales</taxon>
        <taxon>Haloferacaceae</taxon>
        <taxon>Halorarum</taxon>
    </lineage>
</organism>
<dbReference type="KEGG" id="halg:HUG10_06200"/>
<dbReference type="OrthoDB" id="268811at2157"/>
<dbReference type="RefSeq" id="WP_179171008.1">
    <property type="nucleotide sequence ID" value="NZ_CP058529.1"/>
</dbReference>
<feature type="transmembrane region" description="Helical" evidence="2">
    <location>
        <begin position="93"/>
        <end position="113"/>
    </location>
</feature>
<evidence type="ECO:0000313" key="4">
    <source>
        <dbReference type="Proteomes" id="UP000509750"/>
    </source>
</evidence>
<dbReference type="AlphaFoldDB" id="A0A7D5K9Y7"/>
<name>A0A7D5K9Y7_9EURY</name>
<keyword evidence="4" id="KW-1185">Reference proteome</keyword>
<feature type="compositionally biased region" description="Low complexity" evidence="1">
    <location>
        <begin position="230"/>
        <end position="244"/>
    </location>
</feature>
<accession>A0A7D5K9Y7</accession>
<dbReference type="InterPro" id="IPR008910">
    <property type="entry name" value="MSC_TM_helix"/>
</dbReference>
<feature type="transmembrane region" description="Helical" evidence="2">
    <location>
        <begin position="23"/>
        <end position="50"/>
    </location>
</feature>
<dbReference type="EMBL" id="CP058529">
    <property type="protein sequence ID" value="QLG29434.1"/>
    <property type="molecule type" value="Genomic_DNA"/>
</dbReference>
<protein>
    <submittedName>
        <fullName evidence="3">Uncharacterized protein</fullName>
    </submittedName>
</protein>
<keyword evidence="2" id="KW-0472">Membrane</keyword>
<dbReference type="Proteomes" id="UP000509750">
    <property type="component" value="Chromosome"/>
</dbReference>
<proteinExistence type="predicted"/>
<dbReference type="Gene3D" id="1.10.287.1260">
    <property type="match status" value="2"/>
</dbReference>
<feature type="compositionally biased region" description="Basic and acidic residues" evidence="1">
    <location>
        <begin position="245"/>
        <end position="258"/>
    </location>
</feature>
<dbReference type="GeneID" id="56028407"/>
<feature type="transmembrane region" description="Helical" evidence="2">
    <location>
        <begin position="198"/>
        <end position="220"/>
    </location>
</feature>
<reference evidence="3 4" key="1">
    <citation type="submission" date="2020-07" db="EMBL/GenBank/DDBJ databases">
        <title>Gai3-2, isolated from salt lake.</title>
        <authorList>
            <person name="Cui H."/>
            <person name="Shi X."/>
        </authorList>
    </citation>
    <scope>NUCLEOTIDE SEQUENCE [LARGE SCALE GENOMIC DNA]</scope>
    <source>
        <strain evidence="3 4">Gai3-2</strain>
    </source>
</reference>
<sequence length="258" mass="26737">MFTATLQGHVLQVSVPGFLEETIAGIVAFAPRLLGALVILLIGWVVGVAVAKVVRAVADRVELDRMVTETPLGSLLGGSETAVANAFGGLAKWFVYAIAILAAANVLAIPLLSEWIGTAVSYLPAFVAGLLVIVLGFVVADFIGDAITRTRAATQTAYTSWFATGTRLFLYFTAVVIGLDTMGIDVSILFVFANAAAWGLAAAIALGAGLAFGWGGHTYVEENLPNWAGRASSASPAPQGSPRADGGEQHTSDDDVDD</sequence>
<evidence type="ECO:0000313" key="3">
    <source>
        <dbReference type="EMBL" id="QLG29434.1"/>
    </source>
</evidence>
<feature type="region of interest" description="Disordered" evidence="1">
    <location>
        <begin position="230"/>
        <end position="258"/>
    </location>
</feature>
<feature type="transmembrane region" description="Helical" evidence="2">
    <location>
        <begin position="168"/>
        <end position="192"/>
    </location>
</feature>
<feature type="transmembrane region" description="Helical" evidence="2">
    <location>
        <begin position="125"/>
        <end position="147"/>
    </location>
</feature>
<evidence type="ECO:0000256" key="1">
    <source>
        <dbReference type="SAM" id="MobiDB-lite"/>
    </source>
</evidence>
<keyword evidence="2" id="KW-1133">Transmembrane helix</keyword>
<evidence type="ECO:0000256" key="2">
    <source>
        <dbReference type="SAM" id="Phobius"/>
    </source>
</evidence>
<keyword evidence="2" id="KW-0812">Transmembrane</keyword>